<feature type="non-terminal residue" evidence="2">
    <location>
        <position position="1"/>
    </location>
</feature>
<sequence length="106" mass="11972">NTPPYSWIACLIRRSISGNANRGTSPSSSSPSSLSSTSELFGHLLFGSISTFITNEHTREERSASRVLRAFWDIYSVRIEIHPENIAEWSDNGRFDARFRKNRIPG</sequence>
<accession>F8Q1A0</accession>
<dbReference type="EMBL" id="GL945481">
    <property type="protein sequence ID" value="EGN98078.1"/>
    <property type="molecule type" value="Genomic_DNA"/>
</dbReference>
<evidence type="ECO:0000256" key="1">
    <source>
        <dbReference type="SAM" id="MobiDB-lite"/>
    </source>
</evidence>
<protein>
    <submittedName>
        <fullName evidence="2">Uncharacterized protein</fullName>
    </submittedName>
</protein>
<keyword evidence="3" id="KW-1185">Reference proteome</keyword>
<gene>
    <name evidence="2" type="ORF">SERLA73DRAFT_182942</name>
</gene>
<feature type="region of interest" description="Disordered" evidence="1">
    <location>
        <begin position="18"/>
        <end position="37"/>
    </location>
</feature>
<name>F8Q1A0_SERL3</name>
<dbReference type="AlphaFoldDB" id="F8Q1A0"/>
<feature type="compositionally biased region" description="Low complexity" evidence="1">
    <location>
        <begin position="24"/>
        <end position="37"/>
    </location>
</feature>
<reference evidence="3" key="1">
    <citation type="journal article" date="2011" name="Science">
        <title>The plant cell wall-decomposing machinery underlies the functional diversity of forest fungi.</title>
        <authorList>
            <person name="Eastwood D.C."/>
            <person name="Floudas D."/>
            <person name="Binder M."/>
            <person name="Majcherczyk A."/>
            <person name="Schneider P."/>
            <person name="Aerts A."/>
            <person name="Asiegbu F.O."/>
            <person name="Baker S.E."/>
            <person name="Barry K."/>
            <person name="Bendiksby M."/>
            <person name="Blumentritt M."/>
            <person name="Coutinho P.M."/>
            <person name="Cullen D."/>
            <person name="de Vries R.P."/>
            <person name="Gathman A."/>
            <person name="Goodell B."/>
            <person name="Henrissat B."/>
            <person name="Ihrmark K."/>
            <person name="Kauserud H."/>
            <person name="Kohler A."/>
            <person name="LaButti K."/>
            <person name="Lapidus A."/>
            <person name="Lavin J.L."/>
            <person name="Lee Y.-H."/>
            <person name="Lindquist E."/>
            <person name="Lilly W."/>
            <person name="Lucas S."/>
            <person name="Morin E."/>
            <person name="Murat C."/>
            <person name="Oguiza J.A."/>
            <person name="Park J."/>
            <person name="Pisabarro A.G."/>
            <person name="Riley R."/>
            <person name="Rosling A."/>
            <person name="Salamov A."/>
            <person name="Schmidt O."/>
            <person name="Schmutz J."/>
            <person name="Skrede I."/>
            <person name="Stenlid J."/>
            <person name="Wiebenga A."/>
            <person name="Xie X."/>
            <person name="Kuees U."/>
            <person name="Hibbett D.S."/>
            <person name="Hoffmeister D."/>
            <person name="Hoegberg N."/>
            <person name="Martin F."/>
            <person name="Grigoriev I.V."/>
            <person name="Watkinson S.C."/>
        </authorList>
    </citation>
    <scope>NUCLEOTIDE SEQUENCE [LARGE SCALE GENOMIC DNA]</scope>
    <source>
        <strain evidence="3">strain S7.3</strain>
    </source>
</reference>
<proteinExistence type="predicted"/>
<dbReference type="InParanoid" id="F8Q1A0"/>
<dbReference type="HOGENOM" id="CLU_2229662_0_0_1"/>
<evidence type="ECO:0000313" key="2">
    <source>
        <dbReference type="EMBL" id="EGN98078.1"/>
    </source>
</evidence>
<dbReference type="Proteomes" id="UP000008063">
    <property type="component" value="Unassembled WGS sequence"/>
</dbReference>
<evidence type="ECO:0000313" key="3">
    <source>
        <dbReference type="Proteomes" id="UP000008063"/>
    </source>
</evidence>
<organism evidence="3">
    <name type="scientific">Serpula lacrymans var. lacrymans (strain S7.3)</name>
    <name type="common">Dry rot fungus</name>
    <dbReference type="NCBI Taxonomy" id="936435"/>
    <lineage>
        <taxon>Eukaryota</taxon>
        <taxon>Fungi</taxon>
        <taxon>Dikarya</taxon>
        <taxon>Basidiomycota</taxon>
        <taxon>Agaricomycotina</taxon>
        <taxon>Agaricomycetes</taxon>
        <taxon>Agaricomycetidae</taxon>
        <taxon>Boletales</taxon>
        <taxon>Coniophorineae</taxon>
        <taxon>Serpulaceae</taxon>
        <taxon>Serpula</taxon>
    </lineage>
</organism>